<name>A0A9D2G5H4_9FIRM</name>
<organism evidence="2 3">
    <name type="scientific">Candidatus Gallimonas intestinavium</name>
    <dbReference type="NCBI Taxonomy" id="2838603"/>
    <lineage>
        <taxon>Bacteria</taxon>
        <taxon>Bacillati</taxon>
        <taxon>Bacillota</taxon>
        <taxon>Clostridia</taxon>
        <taxon>Candidatus Gallimonas</taxon>
    </lineage>
</organism>
<feature type="domain" description="Cupin type-2" evidence="1">
    <location>
        <begin position="52"/>
        <end position="112"/>
    </location>
</feature>
<protein>
    <submittedName>
        <fullName evidence="2">Cupin domain-containing protein</fullName>
    </submittedName>
</protein>
<evidence type="ECO:0000313" key="2">
    <source>
        <dbReference type="EMBL" id="HIZ72690.1"/>
    </source>
</evidence>
<dbReference type="SUPFAM" id="SSF51182">
    <property type="entry name" value="RmlC-like cupins"/>
    <property type="match status" value="1"/>
</dbReference>
<dbReference type="AlphaFoldDB" id="A0A9D2G5H4"/>
<dbReference type="InterPro" id="IPR011051">
    <property type="entry name" value="RmlC_Cupin_sf"/>
</dbReference>
<dbReference type="EMBL" id="DXBB01000059">
    <property type="protein sequence ID" value="HIZ72690.1"/>
    <property type="molecule type" value="Genomic_DNA"/>
</dbReference>
<dbReference type="Gene3D" id="2.60.120.10">
    <property type="entry name" value="Jelly Rolls"/>
    <property type="match status" value="1"/>
</dbReference>
<dbReference type="Pfam" id="PF07883">
    <property type="entry name" value="Cupin_2"/>
    <property type="match status" value="1"/>
</dbReference>
<evidence type="ECO:0000313" key="3">
    <source>
        <dbReference type="Proteomes" id="UP000824102"/>
    </source>
</evidence>
<comment type="caution">
    <text evidence="2">The sequence shown here is derived from an EMBL/GenBank/DDBJ whole genome shotgun (WGS) entry which is preliminary data.</text>
</comment>
<dbReference type="PANTHER" id="PTHR43698:SF1">
    <property type="entry name" value="BLL4564 PROTEIN"/>
    <property type="match status" value="1"/>
</dbReference>
<accession>A0A9D2G5H4</accession>
<dbReference type="InterPro" id="IPR014710">
    <property type="entry name" value="RmlC-like_jellyroll"/>
</dbReference>
<dbReference type="InterPro" id="IPR047263">
    <property type="entry name" value="HNL-like_cupin"/>
</dbReference>
<dbReference type="Proteomes" id="UP000824102">
    <property type="component" value="Unassembled WGS sequence"/>
</dbReference>
<dbReference type="PANTHER" id="PTHR43698">
    <property type="entry name" value="RIBD C-TERMINAL DOMAIN CONTAINING PROTEIN"/>
    <property type="match status" value="1"/>
</dbReference>
<evidence type="ECO:0000259" key="1">
    <source>
        <dbReference type="Pfam" id="PF07883"/>
    </source>
</evidence>
<proteinExistence type="predicted"/>
<reference evidence="2" key="1">
    <citation type="journal article" date="2021" name="PeerJ">
        <title>Extensive microbial diversity within the chicken gut microbiome revealed by metagenomics and culture.</title>
        <authorList>
            <person name="Gilroy R."/>
            <person name="Ravi A."/>
            <person name="Getino M."/>
            <person name="Pursley I."/>
            <person name="Horton D.L."/>
            <person name="Alikhan N.F."/>
            <person name="Baker D."/>
            <person name="Gharbi K."/>
            <person name="Hall N."/>
            <person name="Watson M."/>
            <person name="Adriaenssens E.M."/>
            <person name="Foster-Nyarko E."/>
            <person name="Jarju S."/>
            <person name="Secka A."/>
            <person name="Antonio M."/>
            <person name="Oren A."/>
            <person name="Chaudhuri R.R."/>
            <person name="La Ragione R."/>
            <person name="Hildebrand F."/>
            <person name="Pallen M.J."/>
        </authorList>
    </citation>
    <scope>NUCLEOTIDE SEQUENCE</scope>
    <source>
        <strain evidence="2">ChiW7-2402</strain>
    </source>
</reference>
<dbReference type="InterPro" id="IPR013096">
    <property type="entry name" value="Cupin_2"/>
</dbReference>
<dbReference type="CDD" id="cd02233">
    <property type="entry name" value="cupin_HNL-like"/>
    <property type="match status" value="1"/>
</dbReference>
<sequence length="143" mass="16118">MNENRELDGIHFLFPVGEKTPAKSQKSFTGGDVYHFMFIPHESKLNCPLGNVTYTPGSRNSWHAHPGLQVLLITYGRGWYQEEGKAPRELHAGDYVVVEPGVKHWHGAAKDSYMAQLGFVANCPENSTLTYEHVSDEEYNKLP</sequence>
<reference evidence="2" key="2">
    <citation type="submission" date="2021-04" db="EMBL/GenBank/DDBJ databases">
        <authorList>
            <person name="Gilroy R."/>
        </authorList>
    </citation>
    <scope>NUCLEOTIDE SEQUENCE</scope>
    <source>
        <strain evidence="2">ChiW7-2402</strain>
    </source>
</reference>
<gene>
    <name evidence="2" type="ORF">H9964_03830</name>
</gene>